<dbReference type="Proteomes" id="UP000324800">
    <property type="component" value="Unassembled WGS sequence"/>
</dbReference>
<proteinExistence type="predicted"/>
<dbReference type="AlphaFoldDB" id="A0A5J4VEQ1"/>
<organism evidence="2 3">
    <name type="scientific">Streblomastix strix</name>
    <dbReference type="NCBI Taxonomy" id="222440"/>
    <lineage>
        <taxon>Eukaryota</taxon>
        <taxon>Metamonada</taxon>
        <taxon>Preaxostyla</taxon>
        <taxon>Oxymonadida</taxon>
        <taxon>Streblomastigidae</taxon>
        <taxon>Streblomastix</taxon>
    </lineage>
</organism>
<evidence type="ECO:0000313" key="3">
    <source>
        <dbReference type="Proteomes" id="UP000324800"/>
    </source>
</evidence>
<accession>A0A5J4VEQ1</accession>
<gene>
    <name evidence="2" type="ORF">EZS28_023398</name>
</gene>
<evidence type="ECO:0000256" key="1">
    <source>
        <dbReference type="SAM" id="MobiDB-lite"/>
    </source>
</evidence>
<protein>
    <submittedName>
        <fullName evidence="2">Uncharacterized protein</fullName>
    </submittedName>
</protein>
<name>A0A5J4VEQ1_9EUKA</name>
<dbReference type="EMBL" id="SNRW01007538">
    <property type="protein sequence ID" value="KAA6381078.1"/>
    <property type="molecule type" value="Genomic_DNA"/>
</dbReference>
<feature type="region of interest" description="Disordered" evidence="1">
    <location>
        <begin position="21"/>
        <end position="56"/>
    </location>
</feature>
<evidence type="ECO:0000313" key="2">
    <source>
        <dbReference type="EMBL" id="KAA6381078.1"/>
    </source>
</evidence>
<comment type="caution">
    <text evidence="2">The sequence shown here is derived from an EMBL/GenBank/DDBJ whole genome shotgun (WGS) entry which is preliminary data.</text>
</comment>
<reference evidence="2 3" key="1">
    <citation type="submission" date="2019-03" db="EMBL/GenBank/DDBJ databases">
        <title>Single cell metagenomics reveals metabolic interactions within the superorganism composed of flagellate Streblomastix strix and complex community of Bacteroidetes bacteria on its surface.</title>
        <authorList>
            <person name="Treitli S.C."/>
            <person name="Kolisko M."/>
            <person name="Husnik F."/>
            <person name="Keeling P."/>
            <person name="Hampl V."/>
        </authorList>
    </citation>
    <scope>NUCLEOTIDE SEQUENCE [LARGE SCALE GENOMIC DNA]</scope>
    <source>
        <strain evidence="2">ST1C</strain>
    </source>
</reference>
<sequence>MQEAIICLIIFAAEQIIKSETESEDQEQLTNELERIVAGGTDDNGNNDQSEHAIEPKYFINKNNRLRRNDSGTQLLATINGEAKLKINITKTSANTPPHNVNGSNGLGGNGCGMQLRAATNET</sequence>